<protein>
    <submittedName>
        <fullName evidence="2">Uncharacterized protein</fullName>
    </submittedName>
</protein>
<feature type="region of interest" description="Disordered" evidence="1">
    <location>
        <begin position="17"/>
        <end position="63"/>
    </location>
</feature>
<dbReference type="Ensembl" id="ENSCSAVT00000008155.1">
    <property type="protein sequence ID" value="ENSCSAVP00000008048.1"/>
    <property type="gene ID" value="ENSCSAVG00000004792.1"/>
</dbReference>
<evidence type="ECO:0000313" key="2">
    <source>
        <dbReference type="Ensembl" id="ENSCSAVP00000008048.1"/>
    </source>
</evidence>
<evidence type="ECO:0000256" key="1">
    <source>
        <dbReference type="SAM" id="MobiDB-lite"/>
    </source>
</evidence>
<organism evidence="2 3">
    <name type="scientific">Ciona savignyi</name>
    <name type="common">Pacific transparent sea squirt</name>
    <dbReference type="NCBI Taxonomy" id="51511"/>
    <lineage>
        <taxon>Eukaryota</taxon>
        <taxon>Metazoa</taxon>
        <taxon>Chordata</taxon>
        <taxon>Tunicata</taxon>
        <taxon>Ascidiacea</taxon>
        <taxon>Phlebobranchia</taxon>
        <taxon>Cionidae</taxon>
        <taxon>Ciona</taxon>
    </lineage>
</organism>
<accession>H2YRT8</accession>
<dbReference type="HOGENOM" id="CLU_1634803_0_0_1"/>
<dbReference type="Proteomes" id="UP000007875">
    <property type="component" value="Unassembled WGS sequence"/>
</dbReference>
<proteinExistence type="predicted"/>
<dbReference type="GeneTree" id="ENSGT00660000096862"/>
<evidence type="ECO:0000313" key="3">
    <source>
        <dbReference type="Proteomes" id="UP000007875"/>
    </source>
</evidence>
<reference evidence="2" key="3">
    <citation type="submission" date="2025-09" db="UniProtKB">
        <authorList>
            <consortium name="Ensembl"/>
        </authorList>
    </citation>
    <scope>IDENTIFICATION</scope>
</reference>
<reference evidence="2" key="2">
    <citation type="submission" date="2025-08" db="UniProtKB">
        <authorList>
            <consortium name="Ensembl"/>
        </authorList>
    </citation>
    <scope>IDENTIFICATION</scope>
</reference>
<feature type="compositionally biased region" description="Polar residues" evidence="1">
    <location>
        <begin position="18"/>
        <end position="37"/>
    </location>
</feature>
<feature type="region of interest" description="Disordered" evidence="1">
    <location>
        <begin position="142"/>
        <end position="162"/>
    </location>
</feature>
<dbReference type="AlphaFoldDB" id="H2YRT8"/>
<name>H2YRT8_CIOSA</name>
<keyword evidence="3" id="KW-1185">Reference proteome</keyword>
<reference evidence="3" key="1">
    <citation type="submission" date="2003-08" db="EMBL/GenBank/DDBJ databases">
        <authorList>
            <person name="Birren B."/>
            <person name="Nusbaum C."/>
            <person name="Abebe A."/>
            <person name="Abouelleil A."/>
            <person name="Adekoya E."/>
            <person name="Ait-zahra M."/>
            <person name="Allen N."/>
            <person name="Allen T."/>
            <person name="An P."/>
            <person name="Anderson M."/>
            <person name="Anderson S."/>
            <person name="Arachchi H."/>
            <person name="Armbruster J."/>
            <person name="Bachantsang P."/>
            <person name="Baldwin J."/>
            <person name="Barry A."/>
            <person name="Bayul T."/>
            <person name="Blitshsteyn B."/>
            <person name="Bloom T."/>
            <person name="Blye J."/>
            <person name="Boguslavskiy L."/>
            <person name="Borowsky M."/>
            <person name="Boukhgalter B."/>
            <person name="Brunache A."/>
            <person name="Butler J."/>
            <person name="Calixte N."/>
            <person name="Calvo S."/>
            <person name="Camarata J."/>
            <person name="Campo K."/>
            <person name="Chang J."/>
            <person name="Cheshatsang Y."/>
            <person name="Citroen M."/>
            <person name="Collymore A."/>
            <person name="Considine T."/>
            <person name="Cook A."/>
            <person name="Cooke P."/>
            <person name="Corum B."/>
            <person name="Cuomo C."/>
            <person name="David R."/>
            <person name="Dawoe T."/>
            <person name="Degray S."/>
            <person name="Dodge S."/>
            <person name="Dooley K."/>
            <person name="Dorje P."/>
            <person name="Dorjee K."/>
            <person name="Dorris L."/>
            <person name="Duffey N."/>
            <person name="Dupes A."/>
            <person name="Elkins T."/>
            <person name="Engels R."/>
            <person name="Erickson J."/>
            <person name="Farina A."/>
            <person name="Faro S."/>
            <person name="Ferreira P."/>
            <person name="Fischer H."/>
            <person name="Fitzgerald M."/>
            <person name="Foley K."/>
            <person name="Gage D."/>
            <person name="Galagan J."/>
            <person name="Gearin G."/>
            <person name="Gnerre S."/>
            <person name="Gnirke A."/>
            <person name="Goyette A."/>
            <person name="Graham J."/>
            <person name="Grandbois E."/>
            <person name="Gyaltsen K."/>
            <person name="Hafez N."/>
            <person name="Hagopian D."/>
            <person name="Hagos B."/>
            <person name="Hall J."/>
            <person name="Hatcher B."/>
            <person name="Heller A."/>
            <person name="Higgins H."/>
            <person name="Honan T."/>
            <person name="Horn A."/>
            <person name="Houde N."/>
            <person name="Hughes L."/>
            <person name="Hulme W."/>
            <person name="Husby E."/>
            <person name="Iliev I."/>
            <person name="Jaffe D."/>
            <person name="Jones C."/>
            <person name="Kamal M."/>
            <person name="Kamat A."/>
            <person name="Kamvysselis M."/>
            <person name="Karlsson E."/>
            <person name="Kells C."/>
            <person name="Kieu A."/>
            <person name="Kisner P."/>
            <person name="Kodira C."/>
            <person name="Kulbokas E."/>
            <person name="Labutti K."/>
            <person name="Lama D."/>
            <person name="Landers T."/>
            <person name="Leger J."/>
            <person name="Levine S."/>
            <person name="Lewis D."/>
            <person name="Lewis T."/>
            <person name="Lindblad-toh K."/>
            <person name="Liu X."/>
            <person name="Lokyitsang T."/>
            <person name="Lokyitsang Y."/>
            <person name="Lucien O."/>
            <person name="Lui A."/>
            <person name="Ma L.J."/>
            <person name="Mabbitt R."/>
            <person name="Macdonald J."/>
            <person name="Maclean C."/>
            <person name="Major J."/>
            <person name="Manning J."/>
            <person name="Marabella R."/>
            <person name="Maru K."/>
            <person name="Matthews C."/>
            <person name="Mauceli E."/>
            <person name="Mccarthy M."/>
            <person name="Mcdonough S."/>
            <person name="Mcghee T."/>
            <person name="Meldrim J."/>
            <person name="Meneus L."/>
            <person name="Mesirov J."/>
            <person name="Mihalev A."/>
            <person name="Mihova T."/>
            <person name="Mikkelsen T."/>
            <person name="Mlenga V."/>
            <person name="Moru K."/>
            <person name="Mozes J."/>
            <person name="Mulrain L."/>
            <person name="Munson G."/>
            <person name="Naylor J."/>
            <person name="Newes C."/>
            <person name="Nguyen C."/>
            <person name="Nguyen N."/>
            <person name="Nguyen T."/>
            <person name="Nicol R."/>
            <person name="Nielsen C."/>
            <person name="Nizzari M."/>
            <person name="Norbu C."/>
            <person name="Norbu N."/>
            <person name="O'donnell P."/>
            <person name="Okoawo O."/>
            <person name="O'leary S."/>
            <person name="Omotosho B."/>
            <person name="O'neill K."/>
            <person name="Osman S."/>
            <person name="Parker S."/>
            <person name="Perrin D."/>
            <person name="Phunkhang P."/>
            <person name="Piqani B."/>
            <person name="Purcell S."/>
            <person name="Rachupka T."/>
            <person name="Ramasamy U."/>
            <person name="Rameau R."/>
            <person name="Ray V."/>
            <person name="Raymond C."/>
            <person name="Retta R."/>
            <person name="Richardson S."/>
            <person name="Rise C."/>
            <person name="Rodriguez J."/>
            <person name="Rogers J."/>
            <person name="Rogov P."/>
            <person name="Rutman M."/>
            <person name="Schupbach R."/>
            <person name="Seaman C."/>
            <person name="Settipalli S."/>
            <person name="Sharpe T."/>
            <person name="Sheridan J."/>
            <person name="Sherpa N."/>
            <person name="Shi J."/>
            <person name="Smirnov S."/>
            <person name="Smith C."/>
            <person name="Sougnez C."/>
            <person name="Spencer B."/>
            <person name="Stalker J."/>
            <person name="Stange-thomann N."/>
            <person name="Stavropoulos S."/>
            <person name="Stetson K."/>
            <person name="Stone C."/>
            <person name="Stone S."/>
            <person name="Stubbs M."/>
            <person name="Talamas J."/>
            <person name="Tchuinga P."/>
            <person name="Tenzing P."/>
            <person name="Tesfaye S."/>
            <person name="Theodore J."/>
            <person name="Thoulutsang Y."/>
            <person name="Topham K."/>
            <person name="Towey S."/>
            <person name="Tsamla T."/>
            <person name="Tsomo N."/>
            <person name="Vallee D."/>
            <person name="Vassiliev H."/>
            <person name="Venkataraman V."/>
            <person name="Vinson J."/>
            <person name="Vo A."/>
            <person name="Wade C."/>
            <person name="Wang S."/>
            <person name="Wangchuk T."/>
            <person name="Wangdi T."/>
            <person name="Whittaker C."/>
            <person name="Wilkinson J."/>
            <person name="Wu Y."/>
            <person name="Wyman D."/>
            <person name="Yadav S."/>
            <person name="Yang S."/>
            <person name="Yang X."/>
            <person name="Yeager S."/>
            <person name="Yee E."/>
            <person name="Young G."/>
            <person name="Zainoun J."/>
            <person name="Zembeck L."/>
            <person name="Zimmer A."/>
            <person name="Zody M."/>
            <person name="Lander E."/>
        </authorList>
    </citation>
    <scope>NUCLEOTIDE SEQUENCE [LARGE SCALE GENOMIC DNA]</scope>
</reference>
<sequence length="162" mass="18073">MGLGFVFRKKLREKYNTFMGSQPPSDENANKTESTYVSGDKLSLPGYSPSASPRYPRRKSGCGCSRSVTFEDEMEEESRSTNAYSYDPYAKSSSVYDSQTDGLDAGSCKFDQYDYFRSRCPEDDTNCTTTRKAKLRVITATQSRGCNDDAATPANKTSSQRQ</sequence>